<dbReference type="RefSeq" id="WP_345585113.1">
    <property type="nucleotide sequence ID" value="NZ_BAAAXF010000082.1"/>
</dbReference>
<dbReference type="EMBL" id="BAAAXF010000082">
    <property type="protein sequence ID" value="GAA3504723.1"/>
    <property type="molecule type" value="Genomic_DNA"/>
</dbReference>
<dbReference type="InterPro" id="IPR056918">
    <property type="entry name" value="8xMP"/>
</dbReference>
<gene>
    <name evidence="2" type="ORF">GCM10019016_118360</name>
</gene>
<keyword evidence="1" id="KW-0472">Membrane</keyword>
<keyword evidence="1" id="KW-1133">Transmembrane helix</keyword>
<dbReference type="Proteomes" id="UP001501455">
    <property type="component" value="Unassembled WGS sequence"/>
</dbReference>
<dbReference type="Pfam" id="PF24838">
    <property type="entry name" value="8xMP"/>
    <property type="match status" value="1"/>
</dbReference>
<accession>A0ABP6UAG9</accession>
<evidence type="ECO:0008006" key="4">
    <source>
        <dbReference type="Google" id="ProtNLM"/>
    </source>
</evidence>
<evidence type="ECO:0000313" key="3">
    <source>
        <dbReference type="Proteomes" id="UP001501455"/>
    </source>
</evidence>
<organism evidence="2 3">
    <name type="scientific">Streptomyces prasinosporus</name>
    <dbReference type="NCBI Taxonomy" id="68256"/>
    <lineage>
        <taxon>Bacteria</taxon>
        <taxon>Bacillati</taxon>
        <taxon>Actinomycetota</taxon>
        <taxon>Actinomycetes</taxon>
        <taxon>Kitasatosporales</taxon>
        <taxon>Streptomycetaceae</taxon>
        <taxon>Streptomyces</taxon>
        <taxon>Streptomyces albogriseolus group</taxon>
    </lineage>
</organism>
<feature type="transmembrane region" description="Helical" evidence="1">
    <location>
        <begin position="85"/>
        <end position="102"/>
    </location>
</feature>
<proteinExistence type="predicted"/>
<comment type="caution">
    <text evidence="2">The sequence shown here is derived from an EMBL/GenBank/DDBJ whole genome shotgun (WGS) entry which is preliminary data.</text>
</comment>
<keyword evidence="3" id="KW-1185">Reference proteome</keyword>
<reference evidence="3" key="1">
    <citation type="journal article" date="2019" name="Int. J. Syst. Evol. Microbiol.">
        <title>The Global Catalogue of Microorganisms (GCM) 10K type strain sequencing project: providing services to taxonomists for standard genome sequencing and annotation.</title>
        <authorList>
            <consortium name="The Broad Institute Genomics Platform"/>
            <consortium name="The Broad Institute Genome Sequencing Center for Infectious Disease"/>
            <person name="Wu L."/>
            <person name="Ma J."/>
        </authorList>
    </citation>
    <scope>NUCLEOTIDE SEQUENCE [LARGE SCALE GENOMIC DNA]</scope>
    <source>
        <strain evidence="3">JCM 4816</strain>
    </source>
</reference>
<sequence>MAEPTDVSTSLWNEDVGPSDYSEANDRYNQAVFEQYRLCVEMADRVSARRNLTNTFFLSLNSAVVAVVAAVLGERTFTGAVLPPAAGLVILLAQCAAWFVMVRSYRQLNTAKYAVVGAFEQKLPAYAYSRAEWKALGEGRDWRRYLPLTHVEQWVPVTFAVAYVLGFCALVT</sequence>
<protein>
    <recommendedName>
        <fullName evidence="4">Small integral membrane protein</fullName>
    </recommendedName>
</protein>
<evidence type="ECO:0000313" key="2">
    <source>
        <dbReference type="EMBL" id="GAA3504723.1"/>
    </source>
</evidence>
<evidence type="ECO:0000256" key="1">
    <source>
        <dbReference type="SAM" id="Phobius"/>
    </source>
</evidence>
<name>A0ABP6UAG9_9ACTN</name>
<keyword evidence="1" id="KW-0812">Transmembrane</keyword>
<feature type="transmembrane region" description="Helical" evidence="1">
    <location>
        <begin position="52"/>
        <end position="73"/>
    </location>
</feature>